<comment type="subcellular location">
    <subcellularLocation>
        <location evidence="2">Mitochondrion inner membrane</location>
        <topology evidence="2">Peripheral membrane protein</topology>
        <orientation evidence="2">Matrix side</orientation>
    </subcellularLocation>
</comment>
<dbReference type="UniPathway" id="UPA00557">
    <property type="reaction ID" value="UER00614"/>
</dbReference>
<evidence type="ECO:0000256" key="17">
    <source>
        <dbReference type="ARBA" id="ARBA00023264"/>
    </source>
</evidence>
<accession>A0A4E0REK1</accession>
<keyword evidence="13" id="KW-0443">Lipid metabolism</keyword>
<evidence type="ECO:0000256" key="4">
    <source>
        <dbReference type="ARBA" id="ARBA00005189"/>
    </source>
</evidence>
<protein>
    <recommendedName>
        <fullName evidence="7">Phosphatidate cytidylyltransferase, mitochondrial</fullName>
        <ecNumber evidence="6">2.7.7.41</ecNumber>
    </recommendedName>
    <alternativeName>
        <fullName evidence="18">CDP-diacylglycerol synthase</fullName>
    </alternativeName>
    <alternativeName>
        <fullName evidence="19">Mitochondrial translocator assembly and maintenance protein 41 homolog</fullName>
    </alternativeName>
</protein>
<keyword evidence="12" id="KW-0460">Magnesium</keyword>
<keyword evidence="9" id="KW-0808">Transferase</keyword>
<gene>
    <name evidence="20" type="ORF">D915_003181</name>
</gene>
<keyword evidence="10 20" id="KW-0548">Nucleotidyltransferase</keyword>
<dbReference type="GO" id="GO:0016024">
    <property type="term" value="P:CDP-diacylglycerol biosynthetic process"/>
    <property type="evidence" value="ECO:0007669"/>
    <property type="project" value="UniProtKB-UniPathway"/>
</dbReference>
<dbReference type="EC" id="2.7.7.41" evidence="6"/>
<comment type="pathway">
    <text evidence="4">Lipid metabolism.</text>
</comment>
<comment type="cofactor">
    <cofactor evidence="1">
        <name>Mg(2+)</name>
        <dbReference type="ChEBI" id="CHEBI:18420"/>
    </cofactor>
</comment>
<dbReference type="Proteomes" id="UP000230066">
    <property type="component" value="Unassembled WGS sequence"/>
</dbReference>
<dbReference type="PANTHER" id="PTHR13619:SF0">
    <property type="entry name" value="PHOSPHATIDATE CYTIDYLYLTRANSFERASE, MITOCHONDRIAL"/>
    <property type="match status" value="1"/>
</dbReference>
<evidence type="ECO:0000256" key="7">
    <source>
        <dbReference type="ARBA" id="ARBA00018337"/>
    </source>
</evidence>
<evidence type="ECO:0000256" key="16">
    <source>
        <dbReference type="ARBA" id="ARBA00023209"/>
    </source>
</evidence>
<comment type="similarity">
    <text evidence="5">Belongs to the TAM41 family.</text>
</comment>
<evidence type="ECO:0000256" key="14">
    <source>
        <dbReference type="ARBA" id="ARBA00023128"/>
    </source>
</evidence>
<keyword evidence="16" id="KW-0594">Phospholipid biosynthesis</keyword>
<evidence type="ECO:0000256" key="8">
    <source>
        <dbReference type="ARBA" id="ARBA00022516"/>
    </source>
</evidence>
<comment type="pathway">
    <text evidence="3">Phospholipid metabolism; CDP-diacylglycerol biosynthesis; CDP-diacylglycerol from sn-glycerol 3-phosphate: step 3/3.</text>
</comment>
<evidence type="ECO:0000256" key="15">
    <source>
        <dbReference type="ARBA" id="ARBA00023136"/>
    </source>
</evidence>
<evidence type="ECO:0000256" key="9">
    <source>
        <dbReference type="ARBA" id="ARBA00022679"/>
    </source>
</evidence>
<keyword evidence="14" id="KW-0496">Mitochondrion</keyword>
<reference evidence="20" key="1">
    <citation type="submission" date="2019-03" db="EMBL/GenBank/DDBJ databases">
        <title>Improved annotation for the trematode Fasciola hepatica.</title>
        <authorList>
            <person name="Choi Y.-J."/>
            <person name="Martin J."/>
            <person name="Mitreva M."/>
        </authorList>
    </citation>
    <scope>NUCLEOTIDE SEQUENCE [LARGE SCALE GENOMIC DNA]</scope>
</reference>
<evidence type="ECO:0000313" key="20">
    <source>
        <dbReference type="EMBL" id="THD25973.1"/>
    </source>
</evidence>
<dbReference type="EMBL" id="JXXN02000915">
    <property type="protein sequence ID" value="THD25973.1"/>
    <property type="molecule type" value="Genomic_DNA"/>
</dbReference>
<proteinExistence type="inferred from homology"/>
<dbReference type="GO" id="GO:0004605">
    <property type="term" value="F:phosphatidate cytidylyltransferase activity"/>
    <property type="evidence" value="ECO:0007669"/>
    <property type="project" value="UniProtKB-EC"/>
</dbReference>
<sequence>MSSLSLSLLRRIICNLSPQPNSIAGAFAYGSVVFPQHGRPSGNGQIDLVLLVTDPIQWHLLNIRRHPEHYNMLMRSANRQNSMPFYLRTFLTSCPGPKVYYNPLVKWHDEETKTTLLLKYGVVHVDNVISDLTNWSDLYIAGRLHKPVLWLPTTDGDKDDNGEHHKIWNGKRSFHAPLDEAQQANLLTALSYVLLTSAPTQRALPESDLFYALAAISYHGDWRMIVGEDKDKIARLVTGPERVAKFRELYQSCLSDPSLSKFVSFEPSNEQSDRFVLHIIPPRDDPTFVAALLNNLPTRLRNAIFRNKITAGGQCTGQIPVETIRASVRRVVVRTVRRSSVQQTVLGFLSAGPTRSVVYAAAKLRKMLASLGVIKWS</sequence>
<evidence type="ECO:0000256" key="2">
    <source>
        <dbReference type="ARBA" id="ARBA00004443"/>
    </source>
</evidence>
<name>A0A4E0REK1_FASHE</name>
<evidence type="ECO:0000256" key="13">
    <source>
        <dbReference type="ARBA" id="ARBA00023098"/>
    </source>
</evidence>
<keyword evidence="15" id="KW-0472">Membrane</keyword>
<evidence type="ECO:0000256" key="6">
    <source>
        <dbReference type="ARBA" id="ARBA00012487"/>
    </source>
</evidence>
<dbReference type="Pfam" id="PF09139">
    <property type="entry name" value="Tam41_Mmp37"/>
    <property type="match status" value="1"/>
</dbReference>
<dbReference type="GO" id="GO:0032049">
    <property type="term" value="P:cardiolipin biosynthetic process"/>
    <property type="evidence" value="ECO:0007669"/>
    <property type="project" value="InterPro"/>
</dbReference>
<keyword evidence="21" id="KW-1185">Reference proteome</keyword>
<evidence type="ECO:0000256" key="19">
    <source>
        <dbReference type="ARBA" id="ARBA00031502"/>
    </source>
</evidence>
<evidence type="ECO:0000313" key="21">
    <source>
        <dbReference type="Proteomes" id="UP000230066"/>
    </source>
</evidence>
<dbReference type="AlphaFoldDB" id="A0A4E0REK1"/>
<comment type="caution">
    <text evidence="20">The sequence shown here is derived from an EMBL/GenBank/DDBJ whole genome shotgun (WGS) entry which is preliminary data.</text>
</comment>
<evidence type="ECO:0000256" key="11">
    <source>
        <dbReference type="ARBA" id="ARBA00022792"/>
    </source>
</evidence>
<keyword evidence="11" id="KW-0999">Mitochondrion inner membrane</keyword>
<evidence type="ECO:0000256" key="12">
    <source>
        <dbReference type="ARBA" id="ARBA00022842"/>
    </source>
</evidence>
<evidence type="ECO:0000256" key="10">
    <source>
        <dbReference type="ARBA" id="ARBA00022695"/>
    </source>
</evidence>
<dbReference type="PANTHER" id="PTHR13619">
    <property type="entry name" value="PHOSPHATIDATE CYTIDYLYLTRANSFERASE, MITOCHONDRIAL"/>
    <property type="match status" value="1"/>
</dbReference>
<keyword evidence="17" id="KW-1208">Phospholipid metabolism</keyword>
<dbReference type="GO" id="GO:0005743">
    <property type="term" value="C:mitochondrial inner membrane"/>
    <property type="evidence" value="ECO:0007669"/>
    <property type="project" value="UniProtKB-SubCell"/>
</dbReference>
<evidence type="ECO:0000256" key="3">
    <source>
        <dbReference type="ARBA" id="ARBA00005119"/>
    </source>
</evidence>
<evidence type="ECO:0000256" key="5">
    <source>
        <dbReference type="ARBA" id="ARBA00005458"/>
    </source>
</evidence>
<evidence type="ECO:0000256" key="18">
    <source>
        <dbReference type="ARBA" id="ARBA00029893"/>
    </source>
</evidence>
<keyword evidence="8" id="KW-0444">Lipid biosynthesis</keyword>
<organism evidence="20 21">
    <name type="scientific">Fasciola hepatica</name>
    <name type="common">Liver fluke</name>
    <dbReference type="NCBI Taxonomy" id="6192"/>
    <lineage>
        <taxon>Eukaryota</taxon>
        <taxon>Metazoa</taxon>
        <taxon>Spiralia</taxon>
        <taxon>Lophotrochozoa</taxon>
        <taxon>Platyhelminthes</taxon>
        <taxon>Trematoda</taxon>
        <taxon>Digenea</taxon>
        <taxon>Plagiorchiida</taxon>
        <taxon>Echinostomata</taxon>
        <taxon>Echinostomatoidea</taxon>
        <taxon>Fasciolidae</taxon>
        <taxon>Fasciola</taxon>
    </lineage>
</organism>
<dbReference type="InterPro" id="IPR015222">
    <property type="entry name" value="Tam41"/>
</dbReference>
<evidence type="ECO:0000256" key="1">
    <source>
        <dbReference type="ARBA" id="ARBA00001946"/>
    </source>
</evidence>